<evidence type="ECO:0000313" key="2">
    <source>
        <dbReference type="Proteomes" id="UP000032900"/>
    </source>
</evidence>
<name>A0A0E9LR10_9BACT</name>
<evidence type="ECO:0000313" key="1">
    <source>
        <dbReference type="EMBL" id="GAO28007.1"/>
    </source>
</evidence>
<comment type="caution">
    <text evidence="1">The sequence shown here is derived from an EMBL/GenBank/DDBJ whole genome shotgun (WGS) entry which is preliminary data.</text>
</comment>
<sequence length="169" mass="18694">MISAIVATALFFTVNALLGSQRAGQDAGNSKPPSAKDTSLTLAKSKLSEIEQTAMTIQRLEVRQKVQQICALGYNILDEINLRQDAIKTSRQFLNYYIDATGTIVTKYAELQSKTEFIPSAQASLDKVEKTLNTVESAFKKQLEKLYDKDVMNLDIELTVLAKTIKSEG</sequence>
<protein>
    <submittedName>
        <fullName evidence="1">5-bromo-4-chloroindolyl phosphate hydrolysis protein</fullName>
    </submittedName>
</protein>
<dbReference type="InterPro" id="IPR018770">
    <property type="entry name" value="ChloroindolylP_hydrolase"/>
</dbReference>
<keyword evidence="2" id="KW-1185">Reference proteome</keyword>
<dbReference type="Proteomes" id="UP000032900">
    <property type="component" value="Unassembled WGS sequence"/>
</dbReference>
<gene>
    <name evidence="1" type="ORF">JCM15548_62</name>
</gene>
<proteinExistence type="predicted"/>
<dbReference type="Pfam" id="PF10112">
    <property type="entry name" value="Halogen_Hydrol"/>
    <property type="match status" value="1"/>
</dbReference>
<accession>A0A0E9LR10</accession>
<dbReference type="STRING" id="1236989.JCM15548_62"/>
<reference evidence="1 2" key="1">
    <citation type="journal article" date="2015" name="Microbes Environ.">
        <title>Distribution and evolution of nitrogen fixation genes in the phylum bacteroidetes.</title>
        <authorList>
            <person name="Inoue J."/>
            <person name="Oshima K."/>
            <person name="Suda W."/>
            <person name="Sakamoto M."/>
            <person name="Iino T."/>
            <person name="Noda S."/>
            <person name="Hongoh Y."/>
            <person name="Hattori M."/>
            <person name="Ohkuma M."/>
        </authorList>
    </citation>
    <scope>NUCLEOTIDE SEQUENCE [LARGE SCALE GENOMIC DNA]</scope>
    <source>
        <strain evidence="1">JCM 15548</strain>
    </source>
</reference>
<organism evidence="1 2">
    <name type="scientific">Geofilum rubicundum JCM 15548</name>
    <dbReference type="NCBI Taxonomy" id="1236989"/>
    <lineage>
        <taxon>Bacteria</taxon>
        <taxon>Pseudomonadati</taxon>
        <taxon>Bacteroidota</taxon>
        <taxon>Bacteroidia</taxon>
        <taxon>Marinilabiliales</taxon>
        <taxon>Marinilabiliaceae</taxon>
        <taxon>Geofilum</taxon>
    </lineage>
</organism>
<dbReference type="AlphaFoldDB" id="A0A0E9LR10"/>
<dbReference type="EMBL" id="BAZW01000001">
    <property type="protein sequence ID" value="GAO28007.1"/>
    <property type="molecule type" value="Genomic_DNA"/>
</dbReference>